<evidence type="ECO:0000256" key="2">
    <source>
        <dbReference type="ARBA" id="ARBA00023015"/>
    </source>
</evidence>
<dbReference type="PROSITE" id="PS50931">
    <property type="entry name" value="HTH_LYSR"/>
    <property type="match status" value="1"/>
</dbReference>
<dbReference type="Gene3D" id="3.40.190.290">
    <property type="match status" value="1"/>
</dbReference>
<accession>A0A1X9N604</accession>
<evidence type="ECO:0000259" key="5">
    <source>
        <dbReference type="PROSITE" id="PS50931"/>
    </source>
</evidence>
<evidence type="ECO:0000256" key="3">
    <source>
        <dbReference type="ARBA" id="ARBA00023125"/>
    </source>
</evidence>
<organism evidence="6 7">
    <name type="scientific">Oceanicoccus sagamiensis</name>
    <dbReference type="NCBI Taxonomy" id="716816"/>
    <lineage>
        <taxon>Bacteria</taxon>
        <taxon>Pseudomonadati</taxon>
        <taxon>Pseudomonadota</taxon>
        <taxon>Gammaproteobacteria</taxon>
        <taxon>Cellvibrionales</taxon>
        <taxon>Spongiibacteraceae</taxon>
        <taxon>Oceanicoccus</taxon>
    </lineage>
</organism>
<dbReference type="GO" id="GO:0000976">
    <property type="term" value="F:transcription cis-regulatory region binding"/>
    <property type="evidence" value="ECO:0007669"/>
    <property type="project" value="TreeGrafter"/>
</dbReference>
<dbReference type="SUPFAM" id="SSF46785">
    <property type="entry name" value="Winged helix' DNA-binding domain"/>
    <property type="match status" value="1"/>
</dbReference>
<dbReference type="InterPro" id="IPR036388">
    <property type="entry name" value="WH-like_DNA-bd_sf"/>
</dbReference>
<evidence type="ECO:0000256" key="4">
    <source>
        <dbReference type="ARBA" id="ARBA00023163"/>
    </source>
</evidence>
<dbReference type="PANTHER" id="PTHR30126:SF91">
    <property type="entry name" value="LYSR FAMILY TRANSCRIPTIONAL REGULATOR"/>
    <property type="match status" value="1"/>
</dbReference>
<sequence length="300" mass="32967">MSKKNPISIEVLETLDSIDRRGSFAKAAEELNKATSAVSYSVQKLEEQLDIALFQRQGRRSVLTPAGKLILEEGRHILDHAAQLANRAKEVATGWETHIRIAVEFMLPAPTFFAVVQQFLENHPTIEIDITESVLNGGWEALEEERVDLIVGAPGPVPQQKGYRAIALPSTELVPVIAAKHPKAQWANNKKALQAELPKLRRVVTHDTSTSGITRSGGLGSEGKILYVQTLEQKVEAIVAGIGIGHLPLQKIQPYLDQGVLLTLVLPEVHPVKEYMAWKLANKGRGLRALTEQLAAADWQ</sequence>
<evidence type="ECO:0000256" key="1">
    <source>
        <dbReference type="ARBA" id="ARBA00009437"/>
    </source>
</evidence>
<dbReference type="Pfam" id="PF00126">
    <property type="entry name" value="HTH_1"/>
    <property type="match status" value="1"/>
</dbReference>
<proteinExistence type="inferred from homology"/>
<dbReference type="STRING" id="716816.BST96_02970"/>
<name>A0A1X9N604_9GAMM</name>
<gene>
    <name evidence="6" type="ORF">BST96_02970</name>
</gene>
<dbReference type="Pfam" id="PF03466">
    <property type="entry name" value="LysR_substrate"/>
    <property type="match status" value="1"/>
</dbReference>
<reference evidence="6 7" key="1">
    <citation type="submission" date="2016-11" db="EMBL/GenBank/DDBJ databases">
        <title>Trade-off between light-utilization and light-protection in marine flavobacteria.</title>
        <authorList>
            <person name="Kumagai Y."/>
        </authorList>
    </citation>
    <scope>NUCLEOTIDE SEQUENCE [LARGE SCALE GENOMIC DNA]</scope>
    <source>
        <strain evidence="6 7">NBRC 107125</strain>
    </source>
</reference>
<dbReference type="AlphaFoldDB" id="A0A1X9N604"/>
<dbReference type="PANTHER" id="PTHR30126">
    <property type="entry name" value="HTH-TYPE TRANSCRIPTIONAL REGULATOR"/>
    <property type="match status" value="1"/>
</dbReference>
<dbReference type="GO" id="GO:0003700">
    <property type="term" value="F:DNA-binding transcription factor activity"/>
    <property type="evidence" value="ECO:0007669"/>
    <property type="project" value="InterPro"/>
</dbReference>
<dbReference type="KEGG" id="osg:BST96_02970"/>
<protein>
    <submittedName>
        <fullName evidence="6">LysR family transcriptional regulator</fullName>
    </submittedName>
</protein>
<keyword evidence="3" id="KW-0238">DNA-binding</keyword>
<keyword evidence="4" id="KW-0804">Transcription</keyword>
<evidence type="ECO:0000313" key="6">
    <source>
        <dbReference type="EMBL" id="ARN73156.1"/>
    </source>
</evidence>
<dbReference type="EMBL" id="CP019343">
    <property type="protein sequence ID" value="ARN73156.1"/>
    <property type="molecule type" value="Genomic_DNA"/>
</dbReference>
<feature type="domain" description="HTH lysR-type" evidence="5">
    <location>
        <begin position="7"/>
        <end position="64"/>
    </location>
</feature>
<dbReference type="OrthoDB" id="196624at2"/>
<comment type="similarity">
    <text evidence="1">Belongs to the LysR transcriptional regulatory family.</text>
</comment>
<evidence type="ECO:0000313" key="7">
    <source>
        <dbReference type="Proteomes" id="UP000193450"/>
    </source>
</evidence>
<dbReference type="Gene3D" id="1.10.10.10">
    <property type="entry name" value="Winged helix-like DNA-binding domain superfamily/Winged helix DNA-binding domain"/>
    <property type="match status" value="1"/>
</dbReference>
<keyword evidence="2" id="KW-0805">Transcription regulation</keyword>
<dbReference type="InterPro" id="IPR000847">
    <property type="entry name" value="LysR_HTH_N"/>
</dbReference>
<dbReference type="Proteomes" id="UP000193450">
    <property type="component" value="Chromosome"/>
</dbReference>
<dbReference type="RefSeq" id="WP_085757257.1">
    <property type="nucleotide sequence ID" value="NZ_CP019343.1"/>
</dbReference>
<keyword evidence="7" id="KW-1185">Reference proteome</keyword>
<dbReference type="SUPFAM" id="SSF53850">
    <property type="entry name" value="Periplasmic binding protein-like II"/>
    <property type="match status" value="1"/>
</dbReference>
<dbReference type="InterPro" id="IPR005119">
    <property type="entry name" value="LysR_subst-bd"/>
</dbReference>
<dbReference type="PRINTS" id="PR00039">
    <property type="entry name" value="HTHLYSR"/>
</dbReference>
<dbReference type="InterPro" id="IPR036390">
    <property type="entry name" value="WH_DNA-bd_sf"/>
</dbReference>